<dbReference type="InterPro" id="IPR043128">
    <property type="entry name" value="Rev_trsase/Diguanyl_cyclase"/>
</dbReference>
<dbReference type="OrthoDB" id="5849210at2759"/>
<dbReference type="EMBL" id="UZAH01000193">
    <property type="protein sequence ID" value="VDO18685.1"/>
    <property type="molecule type" value="Genomic_DNA"/>
</dbReference>
<evidence type="ECO:0000313" key="4">
    <source>
        <dbReference type="WBParaSite" id="HPBE_0000030201-mRNA-1"/>
    </source>
</evidence>
<gene>
    <name evidence="2" type="ORF">HPBE_LOCUS303</name>
</gene>
<organism evidence="3 4">
    <name type="scientific">Heligmosomoides polygyrus</name>
    <name type="common">Parasitic roundworm</name>
    <dbReference type="NCBI Taxonomy" id="6339"/>
    <lineage>
        <taxon>Eukaryota</taxon>
        <taxon>Metazoa</taxon>
        <taxon>Ecdysozoa</taxon>
        <taxon>Nematoda</taxon>
        <taxon>Chromadorea</taxon>
        <taxon>Rhabditida</taxon>
        <taxon>Rhabditina</taxon>
        <taxon>Rhabditomorpha</taxon>
        <taxon>Strongyloidea</taxon>
        <taxon>Heligmosomidae</taxon>
        <taxon>Heligmosomoides</taxon>
    </lineage>
</organism>
<keyword evidence="3" id="KW-1185">Reference proteome</keyword>
<dbReference type="AlphaFoldDB" id="A0A183F2F3"/>
<proteinExistence type="predicted"/>
<evidence type="ECO:0000259" key="1">
    <source>
        <dbReference type="PROSITE" id="PS50878"/>
    </source>
</evidence>
<sequence length="200" mass="22220">MEFPISVGVHQRQALSPLLFVVVVDAITRDLQKPVPWILLYADDVMLACEDKDDLEQQVQAWCDRVAMFGLKLNVKKTECLTTDVNESGSIKIEGTELARTSVSKYLGSIASDGGLMVEVNSRVSAAWSNWRSLTGVLCDRKIPERLKSKIYRAVVRPGAMYGAESWPATKEVETRLSAMETKMRNNVAFPTVEVTVPAQ</sequence>
<dbReference type="SUPFAM" id="SSF56672">
    <property type="entry name" value="DNA/RNA polymerases"/>
    <property type="match status" value="1"/>
</dbReference>
<reference evidence="2 3" key="1">
    <citation type="submission" date="2018-11" db="EMBL/GenBank/DDBJ databases">
        <authorList>
            <consortium name="Pathogen Informatics"/>
        </authorList>
    </citation>
    <scope>NUCLEOTIDE SEQUENCE [LARGE SCALE GENOMIC DNA]</scope>
</reference>
<dbReference type="InterPro" id="IPR000477">
    <property type="entry name" value="RT_dom"/>
</dbReference>
<dbReference type="PANTHER" id="PTHR47027:SF28">
    <property type="entry name" value="ENDONUCLEASE-REVERSE TRANSCRIPTASE"/>
    <property type="match status" value="1"/>
</dbReference>
<dbReference type="Gene3D" id="3.30.70.270">
    <property type="match status" value="1"/>
</dbReference>
<protein>
    <submittedName>
        <fullName evidence="4">Reverse transcriptase domain-containing protein</fullName>
    </submittedName>
</protein>
<dbReference type="Pfam" id="PF00078">
    <property type="entry name" value="RVT_1"/>
    <property type="match status" value="1"/>
</dbReference>
<accession>A0A3P7WZ01</accession>
<feature type="domain" description="Reverse transcriptase" evidence="1">
    <location>
        <begin position="1"/>
        <end position="111"/>
    </location>
</feature>
<accession>A0A183F2F3</accession>
<evidence type="ECO:0000313" key="3">
    <source>
        <dbReference type="Proteomes" id="UP000050761"/>
    </source>
</evidence>
<dbReference type="InterPro" id="IPR043502">
    <property type="entry name" value="DNA/RNA_pol_sf"/>
</dbReference>
<dbReference type="PANTHER" id="PTHR47027">
    <property type="entry name" value="REVERSE TRANSCRIPTASE DOMAIN-CONTAINING PROTEIN"/>
    <property type="match status" value="1"/>
</dbReference>
<reference evidence="4" key="2">
    <citation type="submission" date="2019-09" db="UniProtKB">
        <authorList>
            <consortium name="WormBaseParasite"/>
        </authorList>
    </citation>
    <scope>IDENTIFICATION</scope>
</reference>
<dbReference type="Proteomes" id="UP000050761">
    <property type="component" value="Unassembled WGS sequence"/>
</dbReference>
<name>A0A183F2F3_HELPZ</name>
<dbReference type="PROSITE" id="PS50878">
    <property type="entry name" value="RT_POL"/>
    <property type="match status" value="1"/>
</dbReference>
<evidence type="ECO:0000313" key="2">
    <source>
        <dbReference type="EMBL" id="VDO18685.1"/>
    </source>
</evidence>
<dbReference type="WBParaSite" id="HPBE_0000030201-mRNA-1">
    <property type="protein sequence ID" value="HPBE_0000030201-mRNA-1"/>
    <property type="gene ID" value="HPBE_0000030201"/>
</dbReference>